<dbReference type="InterPro" id="IPR052340">
    <property type="entry name" value="RNase_Y/CdgJ"/>
</dbReference>
<dbReference type="EMBL" id="CP054301">
    <property type="protein sequence ID" value="QKK80350.1"/>
    <property type="molecule type" value="Genomic_DNA"/>
</dbReference>
<reference evidence="2 3" key="1">
    <citation type="submission" date="2020-06" db="EMBL/GenBank/DDBJ databases">
        <authorList>
            <person name="Voronona O.L."/>
            <person name="Aksenova E.I."/>
            <person name="Kunda M.S."/>
            <person name="Semenov A.N."/>
            <person name="Ryzhova N."/>
        </authorList>
    </citation>
    <scope>NUCLEOTIDE SEQUENCE [LARGE SCALE GENOMIC DNA]</scope>
    <source>
        <strain evidence="2 3">MPKMM3633</strain>
    </source>
</reference>
<dbReference type="PIRSF" id="PIRSF003180">
    <property type="entry name" value="DiGMPpdiest_YuxH"/>
    <property type="match status" value="1"/>
</dbReference>
<organism evidence="2 3">
    <name type="scientific">Marinomonas primoryensis</name>
    <dbReference type="NCBI Taxonomy" id="178399"/>
    <lineage>
        <taxon>Bacteria</taxon>
        <taxon>Pseudomonadati</taxon>
        <taxon>Pseudomonadota</taxon>
        <taxon>Gammaproteobacteria</taxon>
        <taxon>Oceanospirillales</taxon>
        <taxon>Oceanospirillaceae</taxon>
        <taxon>Marinomonas</taxon>
    </lineage>
</organism>
<sequence length="414" mass="47534">MDNAFLNLFFENQENSPIFLSGFISRQPILNSKGNVVAYEIIYSESKSHTTSVINHDSIFTDSILLFGMLEFSSKKRAFFNIPKRFLNSEILIILPPDKVIIALTSETLNNTETKHHINNLVTKNFSFFSETSQLKVNKKIIEKINYIKIDFNSDIVKMSCDINFVKQLNPDCMIIIRNIKTYSDYELLSDFDVDLFQGPYFSTPQKIKLTEFKLSSNSINELLRVNLDEDFDFSKIAEIVKKDSSMTTRFLRLANSAGRKKISIRSIDHALIYLGQYEVKKVITLFILTESANNKPEELCKQALIRAKFCEAVINIYDPEKSFQAYLVGLLSVLDAIFDFPIERILPSLGLSEECNRAIINYEGILGIILKKAIQLSEERIEDNEAILNISESELNIMYLNALLNTDYIFNNY</sequence>
<dbReference type="SUPFAM" id="SSF109604">
    <property type="entry name" value="HD-domain/PDEase-like"/>
    <property type="match status" value="1"/>
</dbReference>
<dbReference type="RefSeq" id="WP_176335127.1">
    <property type="nucleotide sequence ID" value="NZ_BAAAEF010000011.1"/>
</dbReference>
<protein>
    <submittedName>
        <fullName evidence="2">HDOD domain-containing protein</fullName>
    </submittedName>
</protein>
<dbReference type="PANTHER" id="PTHR33525">
    <property type="match status" value="1"/>
</dbReference>
<evidence type="ECO:0000313" key="2">
    <source>
        <dbReference type="EMBL" id="QKK80350.1"/>
    </source>
</evidence>
<dbReference type="PANTHER" id="PTHR33525:SF4">
    <property type="entry name" value="CYCLIC DI-GMP PHOSPHODIESTERASE CDGJ"/>
    <property type="match status" value="1"/>
</dbReference>
<proteinExistence type="predicted"/>
<accession>A0A859D0P0</accession>
<dbReference type="InterPro" id="IPR013976">
    <property type="entry name" value="HDOD"/>
</dbReference>
<dbReference type="Pfam" id="PF08668">
    <property type="entry name" value="HDOD"/>
    <property type="match status" value="1"/>
</dbReference>
<dbReference type="KEGG" id="mpri:MP3633_1621"/>
<dbReference type="Proteomes" id="UP000509371">
    <property type="component" value="Chromosome"/>
</dbReference>
<dbReference type="PROSITE" id="PS51833">
    <property type="entry name" value="HDOD"/>
    <property type="match status" value="1"/>
</dbReference>
<dbReference type="AlphaFoldDB" id="A0A859D0P0"/>
<name>A0A859D0P0_9GAMM</name>
<feature type="domain" description="HDOD" evidence="1">
    <location>
        <begin position="210"/>
        <end position="398"/>
    </location>
</feature>
<dbReference type="InterPro" id="IPR035919">
    <property type="entry name" value="EAL_sf"/>
</dbReference>
<dbReference type="Gene3D" id="1.10.3210.10">
    <property type="entry name" value="Hypothetical protein af1432"/>
    <property type="match status" value="1"/>
</dbReference>
<gene>
    <name evidence="2" type="ORF">MP3633_1621</name>
</gene>
<dbReference type="InterPro" id="IPR014408">
    <property type="entry name" value="dGMP_Pdiesterase_EAL/HD-GYP"/>
</dbReference>
<dbReference type="SUPFAM" id="SSF141868">
    <property type="entry name" value="EAL domain-like"/>
    <property type="match status" value="1"/>
</dbReference>
<evidence type="ECO:0000259" key="1">
    <source>
        <dbReference type="PROSITE" id="PS51833"/>
    </source>
</evidence>
<evidence type="ECO:0000313" key="3">
    <source>
        <dbReference type="Proteomes" id="UP000509371"/>
    </source>
</evidence>